<dbReference type="RefSeq" id="WP_248343091.1">
    <property type="nucleotide sequence ID" value="NZ_AP025592.1"/>
</dbReference>
<feature type="chain" id="PRO_5047005363" description="Alginate export domain-containing protein" evidence="1">
    <location>
        <begin position="21"/>
        <end position="437"/>
    </location>
</feature>
<evidence type="ECO:0000313" key="3">
    <source>
        <dbReference type="Proteomes" id="UP001162734"/>
    </source>
</evidence>
<keyword evidence="3" id="KW-1185">Reference proteome</keyword>
<keyword evidence="1" id="KW-0732">Signal</keyword>
<gene>
    <name evidence="2" type="ORF">AMPC_36990</name>
</gene>
<reference evidence="3" key="1">
    <citation type="journal article" date="2022" name="Int. J. Syst. Evol. Microbiol.">
        <title>Anaeromyxobacter oryzae sp. nov., Anaeromyxobacter diazotrophicus sp. nov. and Anaeromyxobacter paludicola sp. nov., isolated from paddy soils.</title>
        <authorList>
            <person name="Itoh H."/>
            <person name="Xu Z."/>
            <person name="Mise K."/>
            <person name="Masuda Y."/>
            <person name="Ushijima N."/>
            <person name="Hayakawa C."/>
            <person name="Shiratori Y."/>
            <person name="Senoo K."/>
        </authorList>
    </citation>
    <scope>NUCLEOTIDE SEQUENCE [LARGE SCALE GENOMIC DNA]</scope>
    <source>
        <strain evidence="3">Red630</strain>
    </source>
</reference>
<protein>
    <recommendedName>
        <fullName evidence="4">Alginate export domain-containing protein</fullName>
    </recommendedName>
</protein>
<sequence length="437" mass="47213">MRIRLAAAAALVLASTGARADTVEVSSTTMLMGRQEFRLPASTSVSQTVELRTVVPLLELLSLSARDIQNPVVENLQLELSTWGGLELADHRWQPGLGQSSDFSGDLDLAYVRGDLFSRALTVRLGRQHVVEGNARMLHLDGVDAAVRLPANLGISGYFGKPVASRFDAVGTDRTTNPTRGDYAGGGRVSYLLPGWFEAGASFAWAVDHGELSRQDLGGDLRITPLRALTLNGFVDYSLYEARLAEGTAMATWQMSRKLSLAADYSHLEPDLFLPRDSILAVFSNGKQDNVGGTIHLAPCLGVGVDGIYHALFEPGGTGHDARLKGTVHPYSPYTTVGGELRYLHNTDNGYSEARLFGGQELGRLALTLDLQGFYFEQRVNGERTSLLATATAGYDLGGGFRAQVSAAGGATPFVSDQLEFMAKLVYNQTYHVREVR</sequence>
<accession>A0ABN6NBH3</accession>
<organism evidence="2 3">
    <name type="scientific">Anaeromyxobacter paludicola</name>
    <dbReference type="NCBI Taxonomy" id="2918171"/>
    <lineage>
        <taxon>Bacteria</taxon>
        <taxon>Pseudomonadati</taxon>
        <taxon>Myxococcota</taxon>
        <taxon>Myxococcia</taxon>
        <taxon>Myxococcales</taxon>
        <taxon>Cystobacterineae</taxon>
        <taxon>Anaeromyxobacteraceae</taxon>
        <taxon>Anaeromyxobacter</taxon>
    </lineage>
</organism>
<feature type="signal peptide" evidence="1">
    <location>
        <begin position="1"/>
        <end position="20"/>
    </location>
</feature>
<evidence type="ECO:0000256" key="1">
    <source>
        <dbReference type="SAM" id="SignalP"/>
    </source>
</evidence>
<proteinExistence type="predicted"/>
<evidence type="ECO:0000313" key="2">
    <source>
        <dbReference type="EMBL" id="BDG10586.1"/>
    </source>
</evidence>
<dbReference type="EMBL" id="AP025592">
    <property type="protein sequence ID" value="BDG10586.1"/>
    <property type="molecule type" value="Genomic_DNA"/>
</dbReference>
<name>A0ABN6NBH3_9BACT</name>
<dbReference type="Proteomes" id="UP001162734">
    <property type="component" value="Chromosome"/>
</dbReference>
<evidence type="ECO:0008006" key="4">
    <source>
        <dbReference type="Google" id="ProtNLM"/>
    </source>
</evidence>